<dbReference type="OrthoDB" id="3829914at2"/>
<sequence>MEATHRATLESGETIDDPSEDSLFLLFEDVESGRCGYVIVDDLRDSSGHTYAQSSRNGDGTYLVEYRAGGADRHFRTTVADMRAAHALMAGWAFDVQGWRETAAWEPVTF</sequence>
<evidence type="ECO:0000313" key="1">
    <source>
        <dbReference type="EMBL" id="RHW24204.1"/>
    </source>
</evidence>
<dbReference type="EMBL" id="QXGH01000035">
    <property type="protein sequence ID" value="RHW24204.1"/>
    <property type="molecule type" value="Genomic_DNA"/>
</dbReference>
<dbReference type="AlphaFoldDB" id="A0A417XUL5"/>
<protein>
    <submittedName>
        <fullName evidence="1">Uncharacterized protein</fullName>
    </submittedName>
</protein>
<name>A0A417XUL5_9ACTN</name>
<dbReference type="Proteomes" id="UP000283644">
    <property type="component" value="Unassembled WGS sequence"/>
</dbReference>
<organism evidence="1 2">
    <name type="scientific">Nocardioides immobilis</name>
    <dbReference type="NCBI Taxonomy" id="2049295"/>
    <lineage>
        <taxon>Bacteria</taxon>
        <taxon>Bacillati</taxon>
        <taxon>Actinomycetota</taxon>
        <taxon>Actinomycetes</taxon>
        <taxon>Propionibacteriales</taxon>
        <taxon>Nocardioidaceae</taxon>
        <taxon>Nocardioides</taxon>
    </lineage>
</organism>
<accession>A0A417XUL5</accession>
<evidence type="ECO:0000313" key="2">
    <source>
        <dbReference type="Proteomes" id="UP000283644"/>
    </source>
</evidence>
<comment type="caution">
    <text evidence="1">The sequence shown here is derived from an EMBL/GenBank/DDBJ whole genome shotgun (WGS) entry which is preliminary data.</text>
</comment>
<gene>
    <name evidence="1" type="ORF">D0Z08_25700</name>
</gene>
<reference evidence="1 2" key="1">
    <citation type="submission" date="2018-09" db="EMBL/GenBank/DDBJ databases">
        <title>Genome sequencing of Nocardioides immobilis CCTCC AB 2017083 for comparison to Nocardioides silvaticus.</title>
        <authorList>
            <person name="Li C."/>
            <person name="Wang G."/>
        </authorList>
    </citation>
    <scope>NUCLEOTIDE SEQUENCE [LARGE SCALE GENOMIC DNA]</scope>
    <source>
        <strain evidence="1 2">CCTCC AB 2017083</strain>
    </source>
</reference>
<proteinExistence type="predicted"/>
<keyword evidence="2" id="KW-1185">Reference proteome</keyword>